<name>A0A2T7CPX1_9POAL</name>
<protein>
    <submittedName>
        <fullName evidence="2">Uncharacterized protein</fullName>
    </submittedName>
</protein>
<feature type="region of interest" description="Disordered" evidence="1">
    <location>
        <begin position="53"/>
        <end position="76"/>
    </location>
</feature>
<feature type="compositionally biased region" description="Basic residues" evidence="1">
    <location>
        <begin position="58"/>
        <end position="72"/>
    </location>
</feature>
<keyword evidence="3" id="KW-1185">Reference proteome</keyword>
<feature type="compositionally biased region" description="Low complexity" evidence="1">
    <location>
        <begin position="1"/>
        <end position="16"/>
    </location>
</feature>
<proteinExistence type="predicted"/>
<dbReference type="Gramene" id="PUZ45395">
    <property type="protein sequence ID" value="PUZ45395"/>
    <property type="gene ID" value="GQ55_8G219600"/>
</dbReference>
<dbReference type="Proteomes" id="UP000244336">
    <property type="component" value="Chromosome 8"/>
</dbReference>
<feature type="region of interest" description="Disordered" evidence="1">
    <location>
        <begin position="1"/>
        <end position="31"/>
    </location>
</feature>
<evidence type="ECO:0000313" key="2">
    <source>
        <dbReference type="EMBL" id="PUZ45395.1"/>
    </source>
</evidence>
<feature type="region of interest" description="Disordered" evidence="1">
    <location>
        <begin position="104"/>
        <end position="152"/>
    </location>
</feature>
<dbReference type="EMBL" id="CM009756">
    <property type="protein sequence ID" value="PUZ45395.1"/>
    <property type="molecule type" value="Genomic_DNA"/>
</dbReference>
<gene>
    <name evidence="2" type="ORF">GQ55_8G219600</name>
</gene>
<reference evidence="2 3" key="1">
    <citation type="submission" date="2018-04" db="EMBL/GenBank/DDBJ databases">
        <title>WGS assembly of Panicum hallii var. hallii HAL2.</title>
        <authorList>
            <person name="Lovell J."/>
            <person name="Jenkins J."/>
            <person name="Lowry D."/>
            <person name="Mamidi S."/>
            <person name="Sreedasyam A."/>
            <person name="Weng X."/>
            <person name="Barry K."/>
            <person name="Bonette J."/>
            <person name="Campitelli B."/>
            <person name="Daum C."/>
            <person name="Gordon S."/>
            <person name="Gould B."/>
            <person name="Lipzen A."/>
            <person name="MacQueen A."/>
            <person name="Palacio-Mejia J."/>
            <person name="Plott C."/>
            <person name="Shakirov E."/>
            <person name="Shu S."/>
            <person name="Yoshinaga Y."/>
            <person name="Zane M."/>
            <person name="Rokhsar D."/>
            <person name="Grimwood J."/>
            <person name="Schmutz J."/>
            <person name="Juenger T."/>
        </authorList>
    </citation>
    <scope>NUCLEOTIDE SEQUENCE [LARGE SCALE GENOMIC DNA]</scope>
    <source>
        <strain evidence="3">cv. HAL2</strain>
    </source>
</reference>
<accession>A0A2T7CPX1</accession>
<evidence type="ECO:0000313" key="3">
    <source>
        <dbReference type="Proteomes" id="UP000244336"/>
    </source>
</evidence>
<evidence type="ECO:0000256" key="1">
    <source>
        <dbReference type="SAM" id="MobiDB-lite"/>
    </source>
</evidence>
<organism evidence="2 3">
    <name type="scientific">Panicum hallii var. hallii</name>
    <dbReference type="NCBI Taxonomy" id="1504633"/>
    <lineage>
        <taxon>Eukaryota</taxon>
        <taxon>Viridiplantae</taxon>
        <taxon>Streptophyta</taxon>
        <taxon>Embryophyta</taxon>
        <taxon>Tracheophyta</taxon>
        <taxon>Spermatophyta</taxon>
        <taxon>Magnoliopsida</taxon>
        <taxon>Liliopsida</taxon>
        <taxon>Poales</taxon>
        <taxon>Poaceae</taxon>
        <taxon>PACMAD clade</taxon>
        <taxon>Panicoideae</taxon>
        <taxon>Panicodae</taxon>
        <taxon>Paniceae</taxon>
        <taxon>Panicinae</taxon>
        <taxon>Panicum</taxon>
        <taxon>Panicum sect. Panicum</taxon>
    </lineage>
</organism>
<dbReference type="AlphaFoldDB" id="A0A2T7CPX1"/>
<sequence length="169" mass="17469">MTGTASMQSGAQSSSSVPGGRSRHGEGQSLLARVTSARCELGTGAPSIHRLYPEKGRLRPAQRHHGQLRRRRDAPAAACMTRAGRWRAPDEAGLALAVAVANPLDPAGAGGRERERRPADVTATRAYSSASGPRRMAQRRVAGNDGGALAPGATADVTQLTLASRPSGG</sequence>